<reference evidence="2" key="2">
    <citation type="submission" date="2015-01" db="EMBL/GenBank/DDBJ databases">
        <title>Evolutionary Origins and Diversification of the Mycorrhizal Mutualists.</title>
        <authorList>
            <consortium name="DOE Joint Genome Institute"/>
            <consortium name="Mycorrhizal Genomics Consortium"/>
            <person name="Kohler A."/>
            <person name="Kuo A."/>
            <person name="Nagy L.G."/>
            <person name="Floudas D."/>
            <person name="Copeland A."/>
            <person name="Barry K.W."/>
            <person name="Cichocki N."/>
            <person name="Veneault-Fourrey C."/>
            <person name="LaButti K."/>
            <person name="Lindquist E.A."/>
            <person name="Lipzen A."/>
            <person name="Lundell T."/>
            <person name="Morin E."/>
            <person name="Murat C."/>
            <person name="Riley R."/>
            <person name="Ohm R."/>
            <person name="Sun H."/>
            <person name="Tunlid A."/>
            <person name="Henrissat B."/>
            <person name="Grigoriev I.V."/>
            <person name="Hibbett D.S."/>
            <person name="Martin F."/>
        </authorList>
    </citation>
    <scope>NUCLEOTIDE SEQUENCE [LARGE SCALE GENOMIC DNA]</scope>
    <source>
        <strain evidence="2">Ve08.2h10</strain>
    </source>
</reference>
<keyword evidence="2" id="KW-1185">Reference proteome</keyword>
<organism evidence="1 2">
    <name type="scientific">Paxillus rubicundulus Ve08.2h10</name>
    <dbReference type="NCBI Taxonomy" id="930991"/>
    <lineage>
        <taxon>Eukaryota</taxon>
        <taxon>Fungi</taxon>
        <taxon>Dikarya</taxon>
        <taxon>Basidiomycota</taxon>
        <taxon>Agaricomycotina</taxon>
        <taxon>Agaricomycetes</taxon>
        <taxon>Agaricomycetidae</taxon>
        <taxon>Boletales</taxon>
        <taxon>Paxilineae</taxon>
        <taxon>Paxillaceae</taxon>
        <taxon>Paxillus</taxon>
    </lineage>
</organism>
<evidence type="ECO:0000313" key="1">
    <source>
        <dbReference type="EMBL" id="KIK91960.1"/>
    </source>
</evidence>
<dbReference type="InParanoid" id="A0A0D0E468"/>
<protein>
    <submittedName>
        <fullName evidence="1">Uncharacterized protein</fullName>
    </submittedName>
</protein>
<proteinExistence type="predicted"/>
<sequence>MGTGLYTLRLRHVKQRASTSSCILGHSLIRTWQADKNLLQPLGPALSAWAQDLCPAGKRSQLLMDLLSRGGSHAFFWK</sequence>
<dbReference type="AlphaFoldDB" id="A0A0D0E468"/>
<evidence type="ECO:0000313" key="2">
    <source>
        <dbReference type="Proteomes" id="UP000054538"/>
    </source>
</evidence>
<accession>A0A0D0E468</accession>
<reference evidence="1 2" key="1">
    <citation type="submission" date="2014-04" db="EMBL/GenBank/DDBJ databases">
        <authorList>
            <consortium name="DOE Joint Genome Institute"/>
            <person name="Kuo A."/>
            <person name="Kohler A."/>
            <person name="Jargeat P."/>
            <person name="Nagy L.G."/>
            <person name="Floudas D."/>
            <person name="Copeland A."/>
            <person name="Barry K.W."/>
            <person name="Cichocki N."/>
            <person name="Veneault-Fourrey C."/>
            <person name="LaButti K."/>
            <person name="Lindquist E.A."/>
            <person name="Lipzen A."/>
            <person name="Lundell T."/>
            <person name="Morin E."/>
            <person name="Murat C."/>
            <person name="Sun H."/>
            <person name="Tunlid A."/>
            <person name="Henrissat B."/>
            <person name="Grigoriev I.V."/>
            <person name="Hibbett D.S."/>
            <person name="Martin F."/>
            <person name="Nordberg H.P."/>
            <person name="Cantor M.N."/>
            <person name="Hua S.X."/>
        </authorList>
    </citation>
    <scope>NUCLEOTIDE SEQUENCE [LARGE SCALE GENOMIC DNA]</scope>
    <source>
        <strain evidence="1 2">Ve08.2h10</strain>
    </source>
</reference>
<gene>
    <name evidence="1" type="ORF">PAXRUDRAFT_830403</name>
</gene>
<name>A0A0D0E468_9AGAM</name>
<dbReference type="EMBL" id="KN825329">
    <property type="protein sequence ID" value="KIK91960.1"/>
    <property type="molecule type" value="Genomic_DNA"/>
</dbReference>
<dbReference type="HOGENOM" id="CLU_2622742_0_0_1"/>
<dbReference type="Proteomes" id="UP000054538">
    <property type="component" value="Unassembled WGS sequence"/>
</dbReference>